<feature type="compositionally biased region" description="Basic and acidic residues" evidence="1">
    <location>
        <begin position="1"/>
        <end position="10"/>
    </location>
</feature>
<gene>
    <name evidence="2" type="ordered locus">MYSTI_06601</name>
</gene>
<organism evidence="2 3">
    <name type="scientific">Myxococcus stipitatus (strain DSM 14675 / JCM 12634 / Mx s8)</name>
    <dbReference type="NCBI Taxonomy" id="1278073"/>
    <lineage>
        <taxon>Bacteria</taxon>
        <taxon>Pseudomonadati</taxon>
        <taxon>Myxococcota</taxon>
        <taxon>Myxococcia</taxon>
        <taxon>Myxococcales</taxon>
        <taxon>Cystobacterineae</taxon>
        <taxon>Myxococcaceae</taxon>
        <taxon>Myxococcus</taxon>
    </lineage>
</organism>
<proteinExistence type="predicted"/>
<evidence type="ECO:0000256" key="1">
    <source>
        <dbReference type="SAM" id="MobiDB-lite"/>
    </source>
</evidence>
<reference evidence="2 3" key="1">
    <citation type="journal article" date="2013" name="Genome Announc.">
        <title>Complete genome sequence of Myxococcus stipitatus strain DSM 14675, a fruiting myxobacterium.</title>
        <authorList>
            <person name="Huntley S."/>
            <person name="Kneip S."/>
            <person name="Treuner-Lange A."/>
            <person name="Sogaard-Andersen L."/>
        </authorList>
    </citation>
    <scope>NUCLEOTIDE SEQUENCE [LARGE SCALE GENOMIC DNA]</scope>
    <source>
        <strain evidence="3">DSM 14675 / JCM 12634 / Mx s8</strain>
    </source>
</reference>
<dbReference type="Proteomes" id="UP000011131">
    <property type="component" value="Chromosome"/>
</dbReference>
<feature type="region of interest" description="Disordered" evidence="1">
    <location>
        <begin position="1"/>
        <end position="36"/>
    </location>
</feature>
<feature type="region of interest" description="Disordered" evidence="1">
    <location>
        <begin position="83"/>
        <end position="104"/>
    </location>
</feature>
<accession>L7UN35</accession>
<name>L7UN35_MYXSD</name>
<dbReference type="AlphaFoldDB" id="L7UN35"/>
<protein>
    <submittedName>
        <fullName evidence="2">Uncharacterized protein</fullName>
    </submittedName>
</protein>
<dbReference type="HOGENOM" id="CLU_1711275_0_0_7"/>
<dbReference type="EMBL" id="CP004025">
    <property type="protein sequence ID" value="AGC47874.1"/>
    <property type="molecule type" value="Genomic_DNA"/>
</dbReference>
<sequence>MEKPPRERPKAWSTGSCGPLLASSGGCARSTHHRGVDEEDAHVQLVLFLQMGLERSHQPLPGAISTPAHEAVIDGLPGAIARRDVAPGRSGMQPPENPVEDEPVVLPCTTPTLVRQQRGQGPPLSLVQFVAHHAGLPPYGGQQPASALPSDRA</sequence>
<dbReference type="STRING" id="1278073.MYSTI_06601"/>
<dbReference type="PROSITE" id="PS51257">
    <property type="entry name" value="PROKAR_LIPOPROTEIN"/>
    <property type="match status" value="1"/>
</dbReference>
<keyword evidence="3" id="KW-1185">Reference proteome</keyword>
<evidence type="ECO:0000313" key="2">
    <source>
        <dbReference type="EMBL" id="AGC47874.1"/>
    </source>
</evidence>
<dbReference type="KEGG" id="msd:MYSTI_06601"/>
<evidence type="ECO:0000313" key="3">
    <source>
        <dbReference type="Proteomes" id="UP000011131"/>
    </source>
</evidence>